<proteinExistence type="inferred from homology"/>
<dbReference type="InterPro" id="IPR038286">
    <property type="entry name" value="IPK_sf"/>
</dbReference>
<evidence type="ECO:0000256" key="2">
    <source>
        <dbReference type="ARBA" id="ARBA00022679"/>
    </source>
</evidence>
<evidence type="ECO:0000313" key="4">
    <source>
        <dbReference type="EMBL" id="WFD14900.1"/>
    </source>
</evidence>
<comment type="similarity">
    <text evidence="1">Belongs to the inositol phosphokinase (IPK) family.</text>
</comment>
<dbReference type="GO" id="GO:0016301">
    <property type="term" value="F:kinase activity"/>
    <property type="evidence" value="ECO:0007669"/>
    <property type="project" value="UniProtKB-KW"/>
</dbReference>
<protein>
    <recommendedName>
        <fullName evidence="6">Kinase</fullName>
    </recommendedName>
</protein>
<dbReference type="SUPFAM" id="SSF56104">
    <property type="entry name" value="SAICAR synthase-like"/>
    <property type="match status" value="1"/>
</dbReference>
<evidence type="ECO:0008006" key="6">
    <source>
        <dbReference type="Google" id="ProtNLM"/>
    </source>
</evidence>
<keyword evidence="5" id="KW-1185">Reference proteome</keyword>
<accession>A0AAJ5Z001</accession>
<dbReference type="Pfam" id="PF03770">
    <property type="entry name" value="IPK"/>
    <property type="match status" value="1"/>
</dbReference>
<dbReference type="Gene3D" id="3.30.470.160">
    <property type="entry name" value="Inositol polyphosphate kinase"/>
    <property type="match status" value="1"/>
</dbReference>
<keyword evidence="2" id="KW-0808">Transferase</keyword>
<dbReference type="Proteomes" id="UP001217582">
    <property type="component" value="Chromosome 2"/>
</dbReference>
<evidence type="ECO:0000256" key="3">
    <source>
        <dbReference type="ARBA" id="ARBA00022777"/>
    </source>
</evidence>
<name>A0AAJ5Z001_9BASI</name>
<keyword evidence="3" id="KW-0418">Kinase</keyword>
<organism evidence="4 5">
    <name type="scientific">Malassezia arunalokei</name>
    <dbReference type="NCBI Taxonomy" id="1514897"/>
    <lineage>
        <taxon>Eukaryota</taxon>
        <taxon>Fungi</taxon>
        <taxon>Dikarya</taxon>
        <taxon>Basidiomycota</taxon>
        <taxon>Ustilaginomycotina</taxon>
        <taxon>Malasseziomycetes</taxon>
        <taxon>Malasseziales</taxon>
        <taxon>Malasseziaceae</taxon>
        <taxon>Malassezia</taxon>
    </lineage>
</organism>
<sequence>MDHPHASALRAWMPQCYGIADEHGEWLEGWPRVPLKAMCGTYSVTLENLVRPFCRANVCDIKIGTVLYNEANPRLSAEKRERMQRKAQETTSGSHGLLLLHEWEGAWPSRTDHR</sequence>
<evidence type="ECO:0000313" key="5">
    <source>
        <dbReference type="Proteomes" id="UP001217582"/>
    </source>
</evidence>
<dbReference type="InterPro" id="IPR005522">
    <property type="entry name" value="IPK"/>
</dbReference>
<dbReference type="EMBL" id="CP119917">
    <property type="protein sequence ID" value="WFD14900.1"/>
    <property type="molecule type" value="Genomic_DNA"/>
</dbReference>
<gene>
    <name evidence="4" type="ORF">MARU1_000911</name>
</gene>
<dbReference type="GO" id="GO:0032958">
    <property type="term" value="P:inositol phosphate biosynthetic process"/>
    <property type="evidence" value="ECO:0007669"/>
    <property type="project" value="InterPro"/>
</dbReference>
<reference evidence="4 5" key="1">
    <citation type="submission" date="2023-03" db="EMBL/GenBank/DDBJ databases">
        <title>Mating type loci evolution in Malassezia.</title>
        <authorList>
            <person name="Coelho M.A."/>
        </authorList>
    </citation>
    <scope>NUCLEOTIDE SEQUENCE [LARGE SCALE GENOMIC DNA]</scope>
    <source>
        <strain evidence="4 5">CBS 13387</strain>
    </source>
</reference>
<evidence type="ECO:0000256" key="1">
    <source>
        <dbReference type="ARBA" id="ARBA00007374"/>
    </source>
</evidence>
<dbReference type="AlphaFoldDB" id="A0AAJ5Z001"/>